<dbReference type="Proteomes" id="UP001249851">
    <property type="component" value="Unassembled WGS sequence"/>
</dbReference>
<evidence type="ECO:0000313" key="2">
    <source>
        <dbReference type="EMBL" id="KAK2550114.1"/>
    </source>
</evidence>
<dbReference type="AlphaFoldDB" id="A0AAD9UU61"/>
<name>A0AAD9UU61_ACRCE</name>
<evidence type="ECO:0000313" key="3">
    <source>
        <dbReference type="Proteomes" id="UP001249851"/>
    </source>
</evidence>
<sequence length="225" mass="25534">MSASTNSTFESCIRGSHAYKDIWDASIGEVLECEHGGKISVEVTAQRRNEGIGLEIPATYRFEHKKPSKVSRLMSIIKDQEDVSARSAEKVTTKREIIERKRAAGNDRQKREAYREDQELLQQASRFLGESNFDAELARWRMKHAMEPESEREGAMTDCSPQEFPAIHKVLSIFLTTPVGSVSCERSFSALRRLKLWTRSSMTENRLSGLAMLLIHRGTDFIPTP</sequence>
<dbReference type="InterPro" id="IPR008906">
    <property type="entry name" value="HATC_C_dom"/>
</dbReference>
<evidence type="ECO:0000259" key="1">
    <source>
        <dbReference type="Pfam" id="PF05699"/>
    </source>
</evidence>
<dbReference type="EMBL" id="JARQWQ010000115">
    <property type="protein sequence ID" value="KAK2550114.1"/>
    <property type="molecule type" value="Genomic_DNA"/>
</dbReference>
<protein>
    <recommendedName>
        <fullName evidence="1">HAT C-terminal dimerisation domain-containing protein</fullName>
    </recommendedName>
</protein>
<reference evidence="2" key="1">
    <citation type="journal article" date="2023" name="G3 (Bethesda)">
        <title>Whole genome assembly and annotation of the endangered Caribbean coral Acropora cervicornis.</title>
        <authorList>
            <person name="Selwyn J.D."/>
            <person name="Vollmer S.V."/>
        </authorList>
    </citation>
    <scope>NUCLEOTIDE SEQUENCE</scope>
    <source>
        <strain evidence="2">K2</strain>
    </source>
</reference>
<dbReference type="InterPro" id="IPR052958">
    <property type="entry name" value="IFN-induced_PKR_regulator"/>
</dbReference>
<proteinExistence type="predicted"/>
<organism evidence="2 3">
    <name type="scientific">Acropora cervicornis</name>
    <name type="common">Staghorn coral</name>
    <dbReference type="NCBI Taxonomy" id="6130"/>
    <lineage>
        <taxon>Eukaryota</taxon>
        <taxon>Metazoa</taxon>
        <taxon>Cnidaria</taxon>
        <taxon>Anthozoa</taxon>
        <taxon>Hexacorallia</taxon>
        <taxon>Scleractinia</taxon>
        <taxon>Astrocoeniina</taxon>
        <taxon>Acroporidae</taxon>
        <taxon>Acropora</taxon>
    </lineage>
</organism>
<accession>A0AAD9UU61</accession>
<feature type="domain" description="HAT C-terminal dimerisation" evidence="1">
    <location>
        <begin position="162"/>
        <end position="217"/>
    </location>
</feature>
<dbReference type="GO" id="GO:0046983">
    <property type="term" value="F:protein dimerization activity"/>
    <property type="evidence" value="ECO:0007669"/>
    <property type="project" value="InterPro"/>
</dbReference>
<keyword evidence="3" id="KW-1185">Reference proteome</keyword>
<dbReference type="PANTHER" id="PTHR46289">
    <property type="entry name" value="52 KDA REPRESSOR OF THE INHIBITOR OF THE PROTEIN KINASE-LIKE PROTEIN-RELATED"/>
    <property type="match status" value="1"/>
</dbReference>
<gene>
    <name evidence="2" type="ORF">P5673_029306</name>
</gene>
<dbReference type="SUPFAM" id="SSF53098">
    <property type="entry name" value="Ribonuclease H-like"/>
    <property type="match status" value="1"/>
</dbReference>
<dbReference type="Pfam" id="PF05699">
    <property type="entry name" value="Dimer_Tnp_hAT"/>
    <property type="match status" value="1"/>
</dbReference>
<reference evidence="2" key="2">
    <citation type="journal article" date="2023" name="Science">
        <title>Genomic signatures of disease resistance in endangered staghorn corals.</title>
        <authorList>
            <person name="Vollmer S.V."/>
            <person name="Selwyn J.D."/>
            <person name="Despard B.A."/>
            <person name="Roesel C.L."/>
        </authorList>
    </citation>
    <scope>NUCLEOTIDE SEQUENCE</scope>
    <source>
        <strain evidence="2">K2</strain>
    </source>
</reference>
<dbReference type="PANTHER" id="PTHR46289:SF14">
    <property type="entry name" value="DUF4371 DOMAIN-CONTAINING PROTEIN"/>
    <property type="match status" value="1"/>
</dbReference>
<dbReference type="InterPro" id="IPR012337">
    <property type="entry name" value="RNaseH-like_sf"/>
</dbReference>
<comment type="caution">
    <text evidence="2">The sequence shown here is derived from an EMBL/GenBank/DDBJ whole genome shotgun (WGS) entry which is preliminary data.</text>
</comment>